<dbReference type="AlphaFoldDB" id="A0A6A5XP44"/>
<protein>
    <submittedName>
        <fullName evidence="2">Uncharacterized protein</fullName>
    </submittedName>
</protein>
<evidence type="ECO:0000313" key="2">
    <source>
        <dbReference type="EMBL" id="KAF2014124.1"/>
    </source>
</evidence>
<feature type="transmembrane region" description="Helical" evidence="1">
    <location>
        <begin position="619"/>
        <end position="639"/>
    </location>
</feature>
<evidence type="ECO:0000313" key="3">
    <source>
        <dbReference type="Proteomes" id="UP000799778"/>
    </source>
</evidence>
<proteinExistence type="predicted"/>
<accession>A0A6A5XP44</accession>
<keyword evidence="1" id="KW-1133">Transmembrane helix</keyword>
<dbReference type="GeneID" id="54289456"/>
<dbReference type="RefSeq" id="XP_033382463.1">
    <property type="nucleotide sequence ID" value="XM_033532059.1"/>
</dbReference>
<reference evidence="2" key="1">
    <citation type="journal article" date="2020" name="Stud. Mycol.">
        <title>101 Dothideomycetes genomes: a test case for predicting lifestyles and emergence of pathogens.</title>
        <authorList>
            <person name="Haridas S."/>
            <person name="Albert R."/>
            <person name="Binder M."/>
            <person name="Bloem J."/>
            <person name="Labutti K."/>
            <person name="Salamov A."/>
            <person name="Andreopoulos B."/>
            <person name="Baker S."/>
            <person name="Barry K."/>
            <person name="Bills G."/>
            <person name="Bluhm B."/>
            <person name="Cannon C."/>
            <person name="Castanera R."/>
            <person name="Culley D."/>
            <person name="Daum C."/>
            <person name="Ezra D."/>
            <person name="Gonzalez J."/>
            <person name="Henrissat B."/>
            <person name="Kuo A."/>
            <person name="Liang C."/>
            <person name="Lipzen A."/>
            <person name="Lutzoni F."/>
            <person name="Magnuson J."/>
            <person name="Mondo S."/>
            <person name="Nolan M."/>
            <person name="Ohm R."/>
            <person name="Pangilinan J."/>
            <person name="Park H.-J."/>
            <person name="Ramirez L."/>
            <person name="Alfaro M."/>
            <person name="Sun H."/>
            <person name="Tritt A."/>
            <person name="Yoshinaga Y."/>
            <person name="Zwiers L.-H."/>
            <person name="Turgeon B."/>
            <person name="Goodwin S."/>
            <person name="Spatafora J."/>
            <person name="Crous P."/>
            <person name="Grigoriev I."/>
        </authorList>
    </citation>
    <scope>NUCLEOTIDE SEQUENCE</scope>
    <source>
        <strain evidence="2">CBS 175.79</strain>
    </source>
</reference>
<keyword evidence="3" id="KW-1185">Reference proteome</keyword>
<dbReference type="OrthoDB" id="5376804at2759"/>
<dbReference type="PANTHER" id="PTHR35394">
    <property type="entry name" value="DUF3176 DOMAIN-CONTAINING PROTEIN"/>
    <property type="match status" value="1"/>
</dbReference>
<dbReference type="Pfam" id="PF11374">
    <property type="entry name" value="DUF3176"/>
    <property type="match status" value="1"/>
</dbReference>
<dbReference type="PANTHER" id="PTHR35394:SF5">
    <property type="entry name" value="DUF3176 DOMAIN-CONTAINING PROTEIN"/>
    <property type="match status" value="1"/>
</dbReference>
<organism evidence="2 3">
    <name type="scientific">Aaosphaeria arxii CBS 175.79</name>
    <dbReference type="NCBI Taxonomy" id="1450172"/>
    <lineage>
        <taxon>Eukaryota</taxon>
        <taxon>Fungi</taxon>
        <taxon>Dikarya</taxon>
        <taxon>Ascomycota</taxon>
        <taxon>Pezizomycotina</taxon>
        <taxon>Dothideomycetes</taxon>
        <taxon>Pleosporomycetidae</taxon>
        <taxon>Pleosporales</taxon>
        <taxon>Pleosporales incertae sedis</taxon>
        <taxon>Aaosphaeria</taxon>
    </lineage>
</organism>
<dbReference type="EMBL" id="ML978070">
    <property type="protein sequence ID" value="KAF2014124.1"/>
    <property type="molecule type" value="Genomic_DNA"/>
</dbReference>
<feature type="transmembrane region" description="Helical" evidence="1">
    <location>
        <begin position="69"/>
        <end position="93"/>
    </location>
</feature>
<feature type="transmembrane region" description="Helical" evidence="1">
    <location>
        <begin position="173"/>
        <end position="191"/>
    </location>
</feature>
<dbReference type="InterPro" id="IPR021514">
    <property type="entry name" value="DUF3176"/>
</dbReference>
<gene>
    <name evidence="2" type="ORF">BU24DRAFT_462940</name>
</gene>
<keyword evidence="1" id="KW-0472">Membrane</keyword>
<evidence type="ECO:0000256" key="1">
    <source>
        <dbReference type="SAM" id="Phobius"/>
    </source>
</evidence>
<keyword evidence="1" id="KW-0812">Transmembrane</keyword>
<name>A0A6A5XP44_9PLEO</name>
<dbReference type="Proteomes" id="UP000799778">
    <property type="component" value="Unassembled WGS sequence"/>
</dbReference>
<sequence length="712" mass="78640">MGPREPSRPQSIIVVSNTPIPNVENNPKSKDVDVSTRKISLSRPETDFFPQKRQRTRTFGPGAIRRIGWWWEAGAIALGTICTILTVAVLFTIDGKSMRTWALPIQPNSLVSVFSVVTKSALLVPIAESIGQLKWSYFSRPRCLEHIEIFDEASRGPWGACVFLWKTRGTRSLAAVGAIITILLLGFEPFTQQVIEVHSKNTALFNATGYVTRTDSYTKAALVDEKLPYDLQLALTTGILGSVAGQPSQMPNTTFCPTLECRIPDFVTLGICATCESEDIVLDKNFPNCKYTYQDSRQVPFNQTNGKVVNVTETNSTDFSTYLDFKSYIDEHGGEIGPSDLGGARTWERTCSFEYPDFPSFNITFTRSDQPSDEVEDSLNLQFGQGFTVTPSQIKFGDDIIGWTRDGPFTNVAGGFFQGDSSAEGRVSACAKTSGSTRDFHFNSISGYSCFTSTSDIRRMGELPKFGETTGTITRCRPSLCAKRYQNTTVTPTGASADLTTEHALTLLRGTNNTRNGGLRNGSWIATADGIDTSNTTFHITDETLDSLAVHLDRVTSSQDFYFFLRGFSSRTAGNWTALFTRAAAVLSGAVVNPSNPSVSTVRGDAFGAEIFVRVRWEWLALPLATFVASAVFLALTVVKSGRRGTPYLFKNSVLAHLWCGLDGWEEREYLEGLTAEREKRVTYHDVQVRARGMRAQFARDANGHMKFRKVE</sequence>